<dbReference type="SUPFAM" id="SSF57667">
    <property type="entry name" value="beta-beta-alpha zinc fingers"/>
    <property type="match status" value="1"/>
</dbReference>
<evidence type="ECO:0000256" key="2">
    <source>
        <dbReference type="ARBA" id="ARBA00022771"/>
    </source>
</evidence>
<name>A0AA38LC26_TAXCH</name>
<evidence type="ECO:0000256" key="3">
    <source>
        <dbReference type="ARBA" id="ARBA00022833"/>
    </source>
</evidence>
<evidence type="ECO:0000313" key="7">
    <source>
        <dbReference type="EMBL" id="KAH9315217.1"/>
    </source>
</evidence>
<feature type="compositionally biased region" description="Polar residues" evidence="5">
    <location>
        <begin position="553"/>
        <end position="574"/>
    </location>
</feature>
<feature type="non-terminal residue" evidence="7">
    <location>
        <position position="1"/>
    </location>
</feature>
<dbReference type="PANTHER" id="PTHR45495">
    <property type="entry name" value="DNAJ PROTEIN JJJ1 HOMOLOG"/>
    <property type="match status" value="1"/>
</dbReference>
<dbReference type="Gene3D" id="3.30.160.60">
    <property type="entry name" value="Classic Zinc Finger"/>
    <property type="match status" value="1"/>
</dbReference>
<dbReference type="PROSITE" id="PS50076">
    <property type="entry name" value="DNAJ_2"/>
    <property type="match status" value="1"/>
</dbReference>
<dbReference type="Pfam" id="PF00226">
    <property type="entry name" value="DnaJ"/>
    <property type="match status" value="1"/>
</dbReference>
<feature type="domain" description="J" evidence="6">
    <location>
        <begin position="34"/>
        <end position="105"/>
    </location>
</feature>
<dbReference type="Gene3D" id="1.10.287.110">
    <property type="entry name" value="DnaJ domain"/>
    <property type="match status" value="1"/>
</dbReference>
<keyword evidence="1" id="KW-0479">Metal-binding</keyword>
<accession>A0AA38LC26</accession>
<gene>
    <name evidence="7" type="ORF">KI387_023844</name>
</gene>
<dbReference type="InterPro" id="IPR003604">
    <property type="entry name" value="Matrin/U1-like-C_Znf_C2H2"/>
</dbReference>
<feature type="compositionally biased region" description="Low complexity" evidence="5">
    <location>
        <begin position="643"/>
        <end position="653"/>
    </location>
</feature>
<evidence type="ECO:0000256" key="1">
    <source>
        <dbReference type="ARBA" id="ARBA00022723"/>
    </source>
</evidence>
<dbReference type="EMBL" id="JAHRHJ020000005">
    <property type="protein sequence ID" value="KAH9315217.1"/>
    <property type="molecule type" value="Genomic_DNA"/>
</dbReference>
<feature type="region of interest" description="Disordered" evidence="5">
    <location>
        <begin position="434"/>
        <end position="487"/>
    </location>
</feature>
<evidence type="ECO:0000256" key="4">
    <source>
        <dbReference type="SAM" id="Coils"/>
    </source>
</evidence>
<feature type="compositionally biased region" description="Basic residues" evidence="5">
    <location>
        <begin position="654"/>
        <end position="663"/>
    </location>
</feature>
<keyword evidence="3" id="KW-0862">Zinc</keyword>
<dbReference type="InterPro" id="IPR022755">
    <property type="entry name" value="Znf_C2H2_jaz"/>
</dbReference>
<evidence type="ECO:0000259" key="6">
    <source>
        <dbReference type="PROSITE" id="PS50076"/>
    </source>
</evidence>
<dbReference type="PANTHER" id="PTHR45495:SF1">
    <property type="entry name" value="DNAJ PROTEIN JJJ1 HOMOLOG"/>
    <property type="match status" value="1"/>
</dbReference>
<evidence type="ECO:0000256" key="5">
    <source>
        <dbReference type="SAM" id="MobiDB-lite"/>
    </source>
</evidence>
<dbReference type="GO" id="GO:0008270">
    <property type="term" value="F:zinc ion binding"/>
    <property type="evidence" value="ECO:0007669"/>
    <property type="project" value="UniProtKB-KW"/>
</dbReference>
<protein>
    <recommendedName>
        <fullName evidence="6">J domain-containing protein</fullName>
    </recommendedName>
</protein>
<dbReference type="InterPro" id="IPR018253">
    <property type="entry name" value="DnaJ_domain_CS"/>
</dbReference>
<organism evidence="7 8">
    <name type="scientific">Taxus chinensis</name>
    <name type="common">Chinese yew</name>
    <name type="synonym">Taxus wallichiana var. chinensis</name>
    <dbReference type="NCBI Taxonomy" id="29808"/>
    <lineage>
        <taxon>Eukaryota</taxon>
        <taxon>Viridiplantae</taxon>
        <taxon>Streptophyta</taxon>
        <taxon>Embryophyta</taxon>
        <taxon>Tracheophyta</taxon>
        <taxon>Spermatophyta</taxon>
        <taxon>Pinopsida</taxon>
        <taxon>Pinidae</taxon>
        <taxon>Conifers II</taxon>
        <taxon>Cupressales</taxon>
        <taxon>Taxaceae</taxon>
        <taxon>Taxus</taxon>
    </lineage>
</organism>
<dbReference type="InterPro" id="IPR001623">
    <property type="entry name" value="DnaJ_domain"/>
</dbReference>
<dbReference type="SUPFAM" id="SSF46565">
    <property type="entry name" value="Chaperone J-domain"/>
    <property type="match status" value="1"/>
</dbReference>
<dbReference type="InterPro" id="IPR044648">
    <property type="entry name" value="JJJ1_plant"/>
</dbReference>
<keyword evidence="4" id="KW-0175">Coiled coil</keyword>
<feature type="compositionally biased region" description="Basic and acidic residues" evidence="5">
    <location>
        <begin position="454"/>
        <end position="474"/>
    </location>
</feature>
<evidence type="ECO:0000313" key="8">
    <source>
        <dbReference type="Proteomes" id="UP000824469"/>
    </source>
</evidence>
<keyword evidence="2" id="KW-0863">Zinc-finger</keyword>
<dbReference type="OMA" id="ENEILWH"/>
<dbReference type="PROSITE" id="PS00028">
    <property type="entry name" value="ZINC_FINGER_C2H2_1"/>
    <property type="match status" value="1"/>
</dbReference>
<dbReference type="InterPro" id="IPR054076">
    <property type="entry name" value="ZUO1-like_ZHD"/>
</dbReference>
<dbReference type="Pfam" id="PF21884">
    <property type="entry name" value="ZUO1-like_ZHD"/>
    <property type="match status" value="1"/>
</dbReference>
<dbReference type="CDD" id="cd06257">
    <property type="entry name" value="DnaJ"/>
    <property type="match status" value="1"/>
</dbReference>
<dbReference type="InterPro" id="IPR036236">
    <property type="entry name" value="Znf_C2H2_sf"/>
</dbReference>
<dbReference type="PRINTS" id="PR00625">
    <property type="entry name" value="JDOMAIN"/>
</dbReference>
<sequence>TLLSLIRWLRLPRLHNSLFSLPGRRMATEAPQRCLYEILGVERSSSAEEIRAAYRKLALKLHPDKNTNKGEEEEAAGATARFQELQRAYELLSDPRERSWYDSHRSQILFSSSQSSSNAKFADFDINLWPYFSTCAYSGYGDTAKGFFRVYGELFEKLFQQEIAFAHATGEGTVAEAPLIGNLESPYPQVSAFYKYWLGFCTIKDFAWVDEYRASAGPNRKLRRLMEEENKKHRKKAKREYNEAVRELAEFVKKRDTRVLDRQLEKKRESEEKLALANLRRKQLQMERLDKAARYREQEWTIPAEDDNDDDADAEYWGDIMKASDNQEFYCIVCSKKFKSEKQWKNHEQSKKHKDRLVELRDSFSEEDVIGIAVEVDALGSDIVSDHQIENEFNAEAQVDDLLIKMDRVGVHTPNSSDSEKDDQHTKNNAVRVFSNSKKTAEKEHPGSSACNGDLHEGSDESSSHKFADEENRNAEMNSSDENEIDYKQMDDEDSVLEAMLKTHRNKRKPNKVVWDAAQTENHSQTDNNDGNHNYSGNAEEYQVRKPTGFEPKSSNFVQRDTEGSSRPAQWQGSKKTAKEKKKQIAVSMKHQTTDIADGMESRSEGNEGAQQQEVVSNFNADKLEGDKEECPKSSAKQSIEQKSATSSTLAKKASSKGKKPKAMAKLPALTCDTCGKDFDS</sequence>
<dbReference type="SMART" id="SM00451">
    <property type="entry name" value="ZnF_U1"/>
    <property type="match status" value="1"/>
</dbReference>
<dbReference type="InterPro" id="IPR013087">
    <property type="entry name" value="Znf_C2H2_type"/>
</dbReference>
<dbReference type="AlphaFoldDB" id="A0AA38LC26"/>
<dbReference type="Pfam" id="PF12171">
    <property type="entry name" value="zf-C2H2_jaz"/>
    <property type="match status" value="1"/>
</dbReference>
<feature type="compositionally biased region" description="Polar residues" evidence="5">
    <location>
        <begin position="609"/>
        <end position="620"/>
    </location>
</feature>
<feature type="coiled-coil region" evidence="4">
    <location>
        <begin position="219"/>
        <end position="287"/>
    </location>
</feature>
<feature type="non-terminal residue" evidence="7">
    <location>
        <position position="681"/>
    </location>
</feature>
<proteinExistence type="predicted"/>
<dbReference type="SMART" id="SM00271">
    <property type="entry name" value="DnaJ"/>
    <property type="match status" value="1"/>
</dbReference>
<dbReference type="InterPro" id="IPR036869">
    <property type="entry name" value="J_dom_sf"/>
</dbReference>
<keyword evidence="8" id="KW-1185">Reference proteome</keyword>
<feature type="compositionally biased region" description="Polar residues" evidence="5">
    <location>
        <begin position="520"/>
        <end position="537"/>
    </location>
</feature>
<dbReference type="GO" id="GO:0003676">
    <property type="term" value="F:nucleic acid binding"/>
    <property type="evidence" value="ECO:0007669"/>
    <property type="project" value="InterPro"/>
</dbReference>
<reference evidence="7 8" key="1">
    <citation type="journal article" date="2021" name="Nat. Plants">
        <title>The Taxus genome provides insights into paclitaxel biosynthesis.</title>
        <authorList>
            <person name="Xiong X."/>
            <person name="Gou J."/>
            <person name="Liao Q."/>
            <person name="Li Y."/>
            <person name="Zhou Q."/>
            <person name="Bi G."/>
            <person name="Li C."/>
            <person name="Du R."/>
            <person name="Wang X."/>
            <person name="Sun T."/>
            <person name="Guo L."/>
            <person name="Liang H."/>
            <person name="Lu P."/>
            <person name="Wu Y."/>
            <person name="Zhang Z."/>
            <person name="Ro D.K."/>
            <person name="Shang Y."/>
            <person name="Huang S."/>
            <person name="Yan J."/>
        </authorList>
    </citation>
    <scope>NUCLEOTIDE SEQUENCE [LARGE SCALE GENOMIC DNA]</scope>
    <source>
        <strain evidence="7">Ta-2019</strain>
    </source>
</reference>
<feature type="region of interest" description="Disordered" evidence="5">
    <location>
        <begin position="520"/>
        <end position="667"/>
    </location>
</feature>
<comment type="caution">
    <text evidence="7">The sequence shown here is derived from an EMBL/GenBank/DDBJ whole genome shotgun (WGS) entry which is preliminary data.</text>
</comment>
<feature type="compositionally biased region" description="Basic and acidic residues" evidence="5">
    <location>
        <begin position="622"/>
        <end position="632"/>
    </location>
</feature>
<dbReference type="Proteomes" id="UP000824469">
    <property type="component" value="Unassembled WGS sequence"/>
</dbReference>
<dbReference type="PROSITE" id="PS00636">
    <property type="entry name" value="DNAJ_1"/>
    <property type="match status" value="1"/>
</dbReference>